<evidence type="ECO:0000259" key="7">
    <source>
        <dbReference type="Pfam" id="PF02826"/>
    </source>
</evidence>
<dbReference type="eggNOG" id="COG0111">
    <property type="taxonomic scope" value="Bacteria"/>
</dbReference>
<evidence type="ECO:0000256" key="3">
    <source>
        <dbReference type="ARBA" id="ARBA00023027"/>
    </source>
</evidence>
<dbReference type="GO" id="GO:0016616">
    <property type="term" value="F:oxidoreductase activity, acting on the CH-OH group of donors, NAD or NADP as acceptor"/>
    <property type="evidence" value="ECO:0007669"/>
    <property type="project" value="InterPro"/>
</dbReference>
<dbReference type="STRING" id="469378.Ccur_03390"/>
<dbReference type="InterPro" id="IPR036291">
    <property type="entry name" value="NAD(P)-bd_dom_sf"/>
</dbReference>
<dbReference type="PANTHER" id="PTHR42938:SF47">
    <property type="entry name" value="HYDROXYPYRUVATE REDUCTASE"/>
    <property type="match status" value="1"/>
</dbReference>
<dbReference type="AlphaFoldDB" id="C7MMC6"/>
<name>C7MMC6_CRYCD</name>
<feature type="domain" description="D-isomer specific 2-hydroxyacid dehydrogenase NAD-binding" evidence="7">
    <location>
        <begin position="93"/>
        <end position="271"/>
    </location>
</feature>
<evidence type="ECO:0000256" key="1">
    <source>
        <dbReference type="ARBA" id="ARBA00005854"/>
    </source>
</evidence>
<dbReference type="InterPro" id="IPR006140">
    <property type="entry name" value="D-isomer_DH_NAD-bd"/>
</dbReference>
<dbReference type="Pfam" id="PF02826">
    <property type="entry name" value="2-Hacid_dh_C"/>
    <property type="match status" value="1"/>
</dbReference>
<dbReference type="SUPFAM" id="SSF51735">
    <property type="entry name" value="NAD(P)-binding Rossmann-fold domains"/>
    <property type="match status" value="1"/>
</dbReference>
<dbReference type="SUPFAM" id="SSF52283">
    <property type="entry name" value="Formate/glycerate dehydrogenase catalytic domain-like"/>
    <property type="match status" value="1"/>
</dbReference>
<dbReference type="Pfam" id="PF00389">
    <property type="entry name" value="2-Hacid_dh"/>
    <property type="match status" value="1"/>
</dbReference>
<dbReference type="PROSITE" id="PS00065">
    <property type="entry name" value="D_2_HYDROXYACID_DH_1"/>
    <property type="match status" value="1"/>
</dbReference>
<dbReference type="Gene3D" id="3.30.70.260">
    <property type="match status" value="1"/>
</dbReference>
<evidence type="ECO:0000259" key="6">
    <source>
        <dbReference type="Pfam" id="PF00389"/>
    </source>
</evidence>
<comment type="pathway">
    <text evidence="4">Amino-acid biosynthesis.</text>
</comment>
<dbReference type="EMBL" id="CP001682">
    <property type="protein sequence ID" value="ACU94066.1"/>
    <property type="molecule type" value="Genomic_DNA"/>
</dbReference>
<gene>
    <name evidence="8" type="ordered locus">Ccur_03390</name>
</gene>
<dbReference type="PANTHER" id="PTHR42938">
    <property type="entry name" value="FORMATE DEHYDROGENASE 1"/>
    <property type="match status" value="1"/>
</dbReference>
<dbReference type="HOGENOM" id="CLU_019796_9_0_11"/>
<reference evidence="8 9" key="1">
    <citation type="journal article" date="2009" name="Stand. Genomic Sci.">
        <title>Complete genome sequence of Cryptobacterium curtum type strain (12-3).</title>
        <authorList>
            <person name="Mavrommatis K."/>
            <person name="Pukall R."/>
            <person name="Rohde C."/>
            <person name="Chen F."/>
            <person name="Sims D."/>
            <person name="Brettin T."/>
            <person name="Kuske C."/>
            <person name="Detter J.C."/>
            <person name="Han C."/>
            <person name="Lapidus A."/>
            <person name="Copeland A."/>
            <person name="Glavina Del Rio T."/>
            <person name="Nolan M."/>
            <person name="Lucas S."/>
            <person name="Tice H."/>
            <person name="Cheng J.F."/>
            <person name="Bruce D."/>
            <person name="Goodwin L."/>
            <person name="Pitluck S."/>
            <person name="Ovchinnikova G."/>
            <person name="Pati A."/>
            <person name="Ivanova N."/>
            <person name="Chen A."/>
            <person name="Palaniappan K."/>
            <person name="Chain P."/>
            <person name="D'haeseleer P."/>
            <person name="Goker M."/>
            <person name="Bristow J."/>
            <person name="Eisen J.A."/>
            <person name="Markowitz V."/>
            <person name="Hugenholtz P."/>
            <person name="Rohde M."/>
            <person name="Klenk H.P."/>
            <person name="Kyrpides N.C."/>
        </authorList>
    </citation>
    <scope>NUCLEOTIDE SEQUENCE [LARGE SCALE GENOMIC DNA]</scope>
    <source>
        <strain evidence="9">ATCC 700683 / DSM 15641 / 12-3</strain>
    </source>
</reference>
<dbReference type="SUPFAM" id="SSF55021">
    <property type="entry name" value="ACT-like"/>
    <property type="match status" value="1"/>
</dbReference>
<keyword evidence="2 5" id="KW-0560">Oxidoreductase</keyword>
<dbReference type="Gene3D" id="3.40.50.720">
    <property type="entry name" value="NAD(P)-binding Rossmann-like Domain"/>
    <property type="match status" value="2"/>
</dbReference>
<dbReference type="InterPro" id="IPR045865">
    <property type="entry name" value="ACT-like_dom_sf"/>
</dbReference>
<dbReference type="InterPro" id="IPR029752">
    <property type="entry name" value="D-isomer_DH_CS1"/>
</dbReference>
<keyword evidence="9" id="KW-1185">Reference proteome</keyword>
<organism evidence="8 9">
    <name type="scientific">Cryptobacterium curtum (strain ATCC 700683 / DSM 15641 / CCUG 43107 / 12-3)</name>
    <dbReference type="NCBI Taxonomy" id="469378"/>
    <lineage>
        <taxon>Bacteria</taxon>
        <taxon>Bacillati</taxon>
        <taxon>Actinomycetota</taxon>
        <taxon>Coriobacteriia</taxon>
        <taxon>Eggerthellales</taxon>
        <taxon>Eggerthellaceae</taxon>
        <taxon>Cryptobacterium</taxon>
    </lineage>
</organism>
<proteinExistence type="inferred from homology"/>
<evidence type="ECO:0000313" key="9">
    <source>
        <dbReference type="Proteomes" id="UP000000954"/>
    </source>
</evidence>
<sequence length="387" mass="40998">MHRMYCLNTIAEKGFSLLPDTYELVQSINDAEALLIQDALLDTTPLPNGLLAIGCAGAKIAPALLDECTKRGIAVFDTPRANANAVKELALCAMLLSSRNILEGAAWCREHAQSPTLTQDANAVKDCFMGHEIAGRNVGVIGLGAVGGQLVRSAVALGMNVYGYDPYVARTSADAQAGIHRVTDLEELCAVCDYLVVRVPASTATQSLIGEAEIAAMKPGATLINLSACEVIDTAALADALEAQHIKCYFTDFPTQEALALPHTIVLPHLGDSTVEAQESCACAAVREVVSYIDEGSIENSLNFPAVQAPVLPEGAGRIALLHTNRPNMVGQITAALAEAGANISHLMNASRNEAAYTLIDTDESVGKVPLDQLRAIEGVWRLRTIR</sequence>
<dbReference type="CDD" id="cd04901">
    <property type="entry name" value="ACT_3PGDH"/>
    <property type="match status" value="1"/>
</dbReference>
<dbReference type="KEGG" id="ccu:Ccur_03390"/>
<keyword evidence="3" id="KW-0520">NAD</keyword>
<dbReference type="InterPro" id="IPR006139">
    <property type="entry name" value="D-isomer_2_OHA_DH_cat_dom"/>
</dbReference>
<evidence type="ECO:0000256" key="5">
    <source>
        <dbReference type="RuleBase" id="RU003719"/>
    </source>
</evidence>
<evidence type="ECO:0000256" key="4">
    <source>
        <dbReference type="ARBA" id="ARBA00029440"/>
    </source>
</evidence>
<dbReference type="RefSeq" id="WP_012802754.1">
    <property type="nucleotide sequence ID" value="NC_013170.1"/>
</dbReference>
<accession>C7MMC6</accession>
<dbReference type="GO" id="GO:0051287">
    <property type="term" value="F:NAD binding"/>
    <property type="evidence" value="ECO:0007669"/>
    <property type="project" value="InterPro"/>
</dbReference>
<evidence type="ECO:0000313" key="8">
    <source>
        <dbReference type="EMBL" id="ACU94066.1"/>
    </source>
</evidence>
<dbReference type="Proteomes" id="UP000000954">
    <property type="component" value="Chromosome"/>
</dbReference>
<comment type="similarity">
    <text evidence="1 5">Belongs to the D-isomer specific 2-hydroxyacid dehydrogenase family.</text>
</comment>
<dbReference type="OrthoDB" id="9793626at2"/>
<protein>
    <submittedName>
        <fullName evidence="8">Phosphoglycerate dehydrogenase-like oxidoreductase</fullName>
    </submittedName>
</protein>
<evidence type="ECO:0000256" key="2">
    <source>
        <dbReference type="ARBA" id="ARBA00023002"/>
    </source>
</evidence>
<feature type="domain" description="D-isomer specific 2-hydroxyacid dehydrogenase catalytic" evidence="6">
    <location>
        <begin position="20"/>
        <end position="303"/>
    </location>
</feature>